<feature type="transmembrane region" description="Helical" evidence="1">
    <location>
        <begin position="69"/>
        <end position="89"/>
    </location>
</feature>
<feature type="transmembrane region" description="Helical" evidence="1">
    <location>
        <begin position="95"/>
        <end position="113"/>
    </location>
</feature>
<proteinExistence type="predicted"/>
<dbReference type="PANTHER" id="PTHR34220:SF7">
    <property type="entry name" value="SENSOR HISTIDINE KINASE YPDA"/>
    <property type="match status" value="1"/>
</dbReference>
<keyword evidence="1" id="KW-1133">Transmembrane helix</keyword>
<sequence>MVRWLNKYRGFIIGLVVTCILIAMLAAIDFIRIDQSEVAENLILFTFWWLIISLPFHFSGYLKKKKKTVLGFVGLVSILILTLWLDSYLNIPDNPVSIFLIITFWMGLLYLLSPSFFLKYKVYILTLYILLFSYWTYVRLFSDSFEHYEKFEKGFALTLLVVPIPFFLALWVYEQWKWLKSLQADKTAAELALLKSQVNPHFFFNTLNNLYSLTVRHSDEAPKVILKLSDMMRYTIYEGKKSFVPVSEEIEYLNNYIELHKIRYYKTVDISFHHQTGEGETVAPLLFIILLENAFKHGVESLADGAYINMRLTSEDGALHFIIENNFDPAHKSDVPGIGLENLKRRLDLIYPDNHNLDITRQENIFKVELSIGTP</sequence>
<organism evidence="3 4">
    <name type="scientific">Fulvivirga kasyanovii</name>
    <dbReference type="NCBI Taxonomy" id="396812"/>
    <lineage>
        <taxon>Bacteria</taxon>
        <taxon>Pseudomonadati</taxon>
        <taxon>Bacteroidota</taxon>
        <taxon>Cytophagia</taxon>
        <taxon>Cytophagales</taxon>
        <taxon>Fulvivirgaceae</taxon>
        <taxon>Fulvivirga</taxon>
    </lineage>
</organism>
<dbReference type="PANTHER" id="PTHR34220">
    <property type="entry name" value="SENSOR HISTIDINE KINASE YPDA"/>
    <property type="match status" value="1"/>
</dbReference>
<evidence type="ECO:0000259" key="2">
    <source>
        <dbReference type="Pfam" id="PF06580"/>
    </source>
</evidence>
<keyword evidence="1" id="KW-0472">Membrane</keyword>
<feature type="transmembrane region" description="Helical" evidence="1">
    <location>
        <begin position="154"/>
        <end position="173"/>
    </location>
</feature>
<dbReference type="Pfam" id="PF06580">
    <property type="entry name" value="His_kinase"/>
    <property type="match status" value="1"/>
</dbReference>
<feature type="transmembrane region" description="Helical" evidence="1">
    <location>
        <begin position="122"/>
        <end position="142"/>
    </location>
</feature>
<protein>
    <recommendedName>
        <fullName evidence="2">Signal transduction histidine kinase internal region domain-containing protein</fullName>
    </recommendedName>
</protein>
<dbReference type="InterPro" id="IPR036890">
    <property type="entry name" value="HATPase_C_sf"/>
</dbReference>
<feature type="transmembrane region" description="Helical" evidence="1">
    <location>
        <begin position="43"/>
        <end position="62"/>
    </location>
</feature>
<name>A0ABW9RSL0_9BACT</name>
<dbReference type="InterPro" id="IPR010559">
    <property type="entry name" value="Sig_transdc_His_kin_internal"/>
</dbReference>
<evidence type="ECO:0000256" key="1">
    <source>
        <dbReference type="SAM" id="Phobius"/>
    </source>
</evidence>
<evidence type="ECO:0000313" key="4">
    <source>
        <dbReference type="Proteomes" id="UP000798808"/>
    </source>
</evidence>
<keyword evidence="4" id="KW-1185">Reference proteome</keyword>
<feature type="domain" description="Signal transduction histidine kinase internal region" evidence="2">
    <location>
        <begin position="189"/>
        <end position="266"/>
    </location>
</feature>
<reference evidence="3 4" key="1">
    <citation type="submission" date="2019-02" db="EMBL/GenBank/DDBJ databases">
        <authorList>
            <person name="Goldberg S.R."/>
            <person name="Haltli B.A."/>
            <person name="Correa H."/>
            <person name="Russell K.G."/>
        </authorList>
    </citation>
    <scope>NUCLEOTIDE SEQUENCE [LARGE SCALE GENOMIC DNA]</scope>
    <source>
        <strain evidence="3 4">JCM 16186</strain>
    </source>
</reference>
<dbReference type="Proteomes" id="UP000798808">
    <property type="component" value="Unassembled WGS sequence"/>
</dbReference>
<gene>
    <name evidence="3" type="ORF">E1163_18160</name>
</gene>
<evidence type="ECO:0000313" key="3">
    <source>
        <dbReference type="EMBL" id="MTI26886.1"/>
    </source>
</evidence>
<accession>A0ABW9RSL0</accession>
<dbReference type="EMBL" id="SMLW01000603">
    <property type="protein sequence ID" value="MTI26886.1"/>
    <property type="molecule type" value="Genomic_DNA"/>
</dbReference>
<feature type="transmembrane region" description="Helical" evidence="1">
    <location>
        <begin position="12"/>
        <end position="31"/>
    </location>
</feature>
<dbReference type="Gene3D" id="3.30.565.10">
    <property type="entry name" value="Histidine kinase-like ATPase, C-terminal domain"/>
    <property type="match status" value="1"/>
</dbReference>
<dbReference type="RefSeq" id="WP_155173895.1">
    <property type="nucleotide sequence ID" value="NZ_BAAAFL010000004.1"/>
</dbReference>
<comment type="caution">
    <text evidence="3">The sequence shown here is derived from an EMBL/GenBank/DDBJ whole genome shotgun (WGS) entry which is preliminary data.</text>
</comment>
<dbReference type="InterPro" id="IPR050640">
    <property type="entry name" value="Bact_2-comp_sensor_kinase"/>
</dbReference>
<keyword evidence="1" id="KW-0812">Transmembrane</keyword>